<reference evidence="1" key="1">
    <citation type="submission" date="2022-07" db="EMBL/GenBank/DDBJ databases">
        <title>Taxonomy of Novel Oxalotrophic and Methylotrophic Bacteria.</title>
        <authorList>
            <person name="Sahin N."/>
            <person name="Tani A."/>
        </authorList>
    </citation>
    <scope>NUCLEOTIDE SEQUENCE</scope>
    <source>
        <strain evidence="1">AM327</strain>
    </source>
</reference>
<evidence type="ECO:0000313" key="1">
    <source>
        <dbReference type="EMBL" id="GLB53097.1"/>
    </source>
</evidence>
<dbReference type="RefSeq" id="WP_281754789.1">
    <property type="nucleotide sequence ID" value="NZ_BRVP01000014.1"/>
</dbReference>
<dbReference type="EMBL" id="BRVP01000014">
    <property type="protein sequence ID" value="GLB53097.1"/>
    <property type="molecule type" value="Genomic_DNA"/>
</dbReference>
<evidence type="ECO:0000313" key="2">
    <source>
        <dbReference type="Proteomes" id="UP001143545"/>
    </source>
</evidence>
<evidence type="ECO:0008006" key="3">
    <source>
        <dbReference type="Google" id="ProtNLM"/>
    </source>
</evidence>
<dbReference type="AlphaFoldDB" id="A0A9W6B802"/>
<dbReference type="NCBIfam" id="NF033205">
    <property type="entry name" value="IPExxxVDY"/>
    <property type="match status" value="1"/>
</dbReference>
<accession>A0A9W6B802</accession>
<dbReference type="Proteomes" id="UP001143545">
    <property type="component" value="Unassembled WGS sequence"/>
</dbReference>
<gene>
    <name evidence="1" type="ORF">NBRC110019_21370</name>
</gene>
<keyword evidence="2" id="KW-1185">Reference proteome</keyword>
<comment type="caution">
    <text evidence="1">The sequence shown here is derived from an EMBL/GenBank/DDBJ whole genome shotgun (WGS) entry which is preliminary data.</text>
</comment>
<proteinExistence type="predicted"/>
<protein>
    <recommendedName>
        <fullName evidence="3">IPExxxVDY family protein</fullName>
    </recommendedName>
</protein>
<sequence>MAIYRLTDDFEEDDVFTLIAVHSSVEDYRMAYLFNRYLKTRFVKSDPVEIDEDGIFQKFEWVDSKTEFRWYLIQNGMSKAKVQENNFLLFNNLSNEEKVYLLPEYKKVDFFVKIEAPEEFLDLNNIVQSVQQIPNIVTTYKIAANQIKTRTNLIF</sequence>
<name>A0A9W6B802_9FLAO</name>
<dbReference type="InterPro" id="IPR047690">
    <property type="entry name" value="IPExxxVDY_fam"/>
</dbReference>
<organism evidence="1 2">
    <name type="scientific">Neptunitalea chrysea</name>
    <dbReference type="NCBI Taxonomy" id="1647581"/>
    <lineage>
        <taxon>Bacteria</taxon>
        <taxon>Pseudomonadati</taxon>
        <taxon>Bacteroidota</taxon>
        <taxon>Flavobacteriia</taxon>
        <taxon>Flavobacteriales</taxon>
        <taxon>Flavobacteriaceae</taxon>
        <taxon>Neptunitalea</taxon>
    </lineage>
</organism>